<dbReference type="PATRIC" id="fig|33051.4.peg.2871"/>
<organism evidence="3 4">
    <name type="scientific">Sphingomonas sanguinis</name>
    <dbReference type="NCBI Taxonomy" id="33051"/>
    <lineage>
        <taxon>Bacteria</taxon>
        <taxon>Pseudomonadati</taxon>
        <taxon>Pseudomonadota</taxon>
        <taxon>Alphaproteobacteria</taxon>
        <taxon>Sphingomonadales</taxon>
        <taxon>Sphingomonadaceae</taxon>
        <taxon>Sphingomonas</taxon>
    </lineage>
</organism>
<proteinExistence type="predicted"/>
<evidence type="ECO:0000259" key="2">
    <source>
        <dbReference type="Pfam" id="PF20441"/>
    </source>
</evidence>
<dbReference type="PANTHER" id="PTHR41287:SF1">
    <property type="entry name" value="PROTEIN YMFN"/>
    <property type="match status" value="1"/>
</dbReference>
<feature type="domain" description="Terminase large subunit-like endonuclease" evidence="2">
    <location>
        <begin position="262"/>
        <end position="538"/>
    </location>
</feature>
<dbReference type="Gene3D" id="3.40.50.300">
    <property type="entry name" value="P-loop containing nucleotide triphosphate hydrolases"/>
    <property type="match status" value="1"/>
</dbReference>
<dbReference type="Pfam" id="PF20441">
    <property type="entry name" value="TerL_nuclease"/>
    <property type="match status" value="1"/>
</dbReference>
<sequence>MRRFTRNSFSAVAAVYAKDILSGKTPACVQIKQAAQRFQADFDRRDLIFSEDAVDHVCNFIQGLVHVKGKWAGQPIRLEPFQVFALANIFGWLEKATGLRRYRQALILLPRKNGKSLLAAGIALYMVFADGEPGAEGYSGATSLEQANEVFEPARRMVEMSPGLAEALDISVAKSAVYSVTSGSKFSRVIANTKDGSSPHFACCDELHQARDDTQINAFRTGMGARSQPLLLIITTAGNNLAGVCHAEQMEAEAVLAGLKANDRLFALIYTIDPGDDWRDEASWRKANPCWGVSVGAAYLQDQLSEARQSPAKQAAIRTKHLNQWVASAAGWLTTQLWASAIDETLDITRYRGREAYLAADISTRQDLTAVSLIIPDGNRKIIFPFAHLPEGALDASPNAPAYRDWIDSGHLSATEGTASDFAEVMRHVLRLCRDFKIVKAIFDPWQGEFLRQEVEALGIETEIWPASAPALWTTTLDDFEADLKNGHIRHPNNPVLNWCAANVAVSEKGVTRIPVKPSKSQKHQKIDAMTATLMAYAASCETRPTPPVKLTFAVLD</sequence>
<comment type="caution">
    <text evidence="3">The sequence shown here is derived from an EMBL/GenBank/DDBJ whole genome shotgun (WGS) entry which is preliminary data.</text>
</comment>
<reference evidence="3 4" key="1">
    <citation type="journal article" date="2016" name="Front. Microbiol.">
        <title>Genomic Resource of Rice Seed Associated Bacteria.</title>
        <authorList>
            <person name="Midha S."/>
            <person name="Bansal K."/>
            <person name="Sharma S."/>
            <person name="Kumar N."/>
            <person name="Patil P.P."/>
            <person name="Chaudhry V."/>
            <person name="Patil P.B."/>
        </authorList>
    </citation>
    <scope>NUCLEOTIDE SEQUENCE [LARGE SCALE GENOMIC DNA]</scope>
    <source>
        <strain evidence="3 4">SB4</strain>
    </source>
</reference>
<gene>
    <name evidence="3" type="ORF">SB4_10595</name>
</gene>
<dbReference type="Proteomes" id="UP000074072">
    <property type="component" value="Unassembled WGS sequence"/>
</dbReference>
<dbReference type="InterPro" id="IPR046461">
    <property type="entry name" value="TerL_ATPase"/>
</dbReference>
<dbReference type="OrthoDB" id="9760250at2"/>
<dbReference type="InterPro" id="IPR046462">
    <property type="entry name" value="TerL_nuclease"/>
</dbReference>
<name>A0A147IT09_9SPHN</name>
<evidence type="ECO:0000313" key="3">
    <source>
        <dbReference type="EMBL" id="KTT98690.1"/>
    </source>
</evidence>
<accession>A0A147IT09</accession>
<dbReference type="Pfam" id="PF03354">
    <property type="entry name" value="TerL_ATPase"/>
    <property type="match status" value="1"/>
</dbReference>
<dbReference type="EMBL" id="LDTE01000063">
    <property type="protein sequence ID" value="KTT98690.1"/>
    <property type="molecule type" value="Genomic_DNA"/>
</dbReference>
<feature type="domain" description="Terminase large subunit-like ATPase" evidence="1">
    <location>
        <begin position="80"/>
        <end position="250"/>
    </location>
</feature>
<evidence type="ECO:0000259" key="1">
    <source>
        <dbReference type="Pfam" id="PF03354"/>
    </source>
</evidence>
<dbReference type="RefSeq" id="WP_058752530.1">
    <property type="nucleotide sequence ID" value="NZ_LDTE01000063.1"/>
</dbReference>
<protein>
    <submittedName>
        <fullName evidence="3">Terminase</fullName>
    </submittedName>
</protein>
<dbReference type="PANTHER" id="PTHR41287">
    <property type="match status" value="1"/>
</dbReference>
<dbReference type="InterPro" id="IPR027417">
    <property type="entry name" value="P-loop_NTPase"/>
</dbReference>
<dbReference type="AlphaFoldDB" id="A0A147IT09"/>
<dbReference type="InterPro" id="IPR005021">
    <property type="entry name" value="Terminase_largesu-like"/>
</dbReference>
<dbReference type="GO" id="GO:0004519">
    <property type="term" value="F:endonuclease activity"/>
    <property type="evidence" value="ECO:0007669"/>
    <property type="project" value="InterPro"/>
</dbReference>
<evidence type="ECO:0000313" key="4">
    <source>
        <dbReference type="Proteomes" id="UP000074072"/>
    </source>
</evidence>